<comment type="function">
    <text evidence="6">Gustatory receptor which mediates acceptance or avoidance behavior, depending on its substrates.</text>
</comment>
<dbReference type="InterPro" id="IPR013604">
    <property type="entry name" value="7TM_chemorcpt"/>
</dbReference>
<feature type="transmembrane region" description="Helical" evidence="6">
    <location>
        <begin position="359"/>
        <end position="378"/>
    </location>
</feature>
<evidence type="ECO:0000256" key="5">
    <source>
        <dbReference type="ARBA" id="ARBA00023136"/>
    </source>
</evidence>
<dbReference type="VEuPathDB" id="VectorBase:MDOMA2_020584"/>
<dbReference type="AlphaFoldDB" id="A0A1I8MH65"/>
<evidence type="ECO:0000256" key="2">
    <source>
        <dbReference type="ARBA" id="ARBA00022475"/>
    </source>
</evidence>
<keyword evidence="3 6" id="KW-0812">Transmembrane</keyword>
<comment type="similarity">
    <text evidence="6">Belongs to the insect chemoreceptor superfamily. Gustatory receptor (GR) family.</text>
</comment>
<dbReference type="VEuPathDB" id="VectorBase:MDOA004843"/>
<evidence type="ECO:0000256" key="1">
    <source>
        <dbReference type="ARBA" id="ARBA00004651"/>
    </source>
</evidence>
<comment type="subcellular location">
    <subcellularLocation>
        <location evidence="1 6">Cell membrane</location>
        <topology evidence="1 6">Multi-pass membrane protein</topology>
    </subcellularLocation>
</comment>
<sequence>MVKELSLLLRFHIKIFRAFGYCTLSFENKHKRHLDLRLWSCTLMIAFNVISYVALFGNDDFLFNGDKFGYFNDSLKIIFGDMAVTCSYLESILQRVSVHQFWVIYGELQNLHPNCSRKTTQDFWLQEIKKNRRFLVTFYTIVVIEIGVMLIFFSLQDMTRHLVLFWSVFVPFIFTVHMRNLQFIFYIELIRQELVKLQQDLSLMVDYSRFQAYGSGFRGFECFLRTKIAEKQKTYQLIYDMYEQFQNSFGFSIIAVLLMIYVRVLVDSYFGYYSVYRGWNPIELVLLIPAFMQIPMFLIFSKSCMDVVKFITLNLHSIISQFNNENTSVSLQLQNFSLQILHQHICINGVGIARMDGYMLTRAVGSITTYMIFFIQFMPKFTNN</sequence>
<dbReference type="VEuPathDB" id="VectorBase:MDOMA2_019281"/>
<comment type="caution">
    <text evidence="6">Lacks conserved residue(s) required for the propagation of feature annotation.</text>
</comment>
<evidence type="ECO:0000256" key="4">
    <source>
        <dbReference type="ARBA" id="ARBA00022989"/>
    </source>
</evidence>
<dbReference type="GO" id="GO:0050909">
    <property type="term" value="P:sensory perception of taste"/>
    <property type="evidence" value="ECO:0007669"/>
    <property type="project" value="InterPro"/>
</dbReference>
<reference evidence="7" key="1">
    <citation type="submission" date="2020-05" db="UniProtKB">
        <authorList>
            <consortium name="EnsemblMetazoa"/>
        </authorList>
    </citation>
    <scope>IDENTIFICATION</scope>
    <source>
        <strain evidence="7">Aabys</strain>
    </source>
</reference>
<keyword evidence="5 6" id="KW-0472">Membrane</keyword>
<evidence type="ECO:0000256" key="6">
    <source>
        <dbReference type="RuleBase" id="RU363108"/>
    </source>
</evidence>
<accession>A0A1I8MH65</accession>
<dbReference type="GO" id="GO:0007165">
    <property type="term" value="P:signal transduction"/>
    <property type="evidence" value="ECO:0007669"/>
    <property type="project" value="UniProtKB-KW"/>
</dbReference>
<gene>
    <name evidence="7" type="primary">101892177</name>
</gene>
<keyword evidence="6" id="KW-0675">Receptor</keyword>
<feature type="transmembrane region" description="Helical" evidence="6">
    <location>
        <begin position="278"/>
        <end position="300"/>
    </location>
</feature>
<keyword evidence="4 6" id="KW-1133">Transmembrane helix</keyword>
<dbReference type="OrthoDB" id="6366728at2759"/>
<feature type="transmembrane region" description="Helical" evidence="6">
    <location>
        <begin position="249"/>
        <end position="266"/>
    </location>
</feature>
<dbReference type="KEGG" id="mde:101892177"/>
<feature type="transmembrane region" description="Helical" evidence="6">
    <location>
        <begin position="36"/>
        <end position="55"/>
    </location>
</feature>
<dbReference type="Pfam" id="PF08395">
    <property type="entry name" value="7tm_7"/>
    <property type="match status" value="1"/>
</dbReference>
<organism evidence="7">
    <name type="scientific">Musca domestica</name>
    <name type="common">House fly</name>
    <dbReference type="NCBI Taxonomy" id="7370"/>
    <lineage>
        <taxon>Eukaryota</taxon>
        <taxon>Metazoa</taxon>
        <taxon>Ecdysozoa</taxon>
        <taxon>Arthropoda</taxon>
        <taxon>Hexapoda</taxon>
        <taxon>Insecta</taxon>
        <taxon>Pterygota</taxon>
        <taxon>Neoptera</taxon>
        <taxon>Endopterygota</taxon>
        <taxon>Diptera</taxon>
        <taxon>Brachycera</taxon>
        <taxon>Muscomorpha</taxon>
        <taxon>Muscoidea</taxon>
        <taxon>Muscidae</taxon>
        <taxon>Musca</taxon>
    </lineage>
</organism>
<feature type="transmembrane region" description="Helical" evidence="6">
    <location>
        <begin position="134"/>
        <end position="155"/>
    </location>
</feature>
<dbReference type="EnsemblMetazoa" id="MDOA004843-RA">
    <property type="protein sequence ID" value="MDOA004843-PA"/>
    <property type="gene ID" value="MDOA004843"/>
</dbReference>
<evidence type="ECO:0000313" key="7">
    <source>
        <dbReference type="EnsemblMetazoa" id="MDOA004843-PA"/>
    </source>
</evidence>
<keyword evidence="6" id="KW-0807">Transducer</keyword>
<name>A0A1I8MH65_MUSDO</name>
<keyword evidence="2 6" id="KW-1003">Cell membrane</keyword>
<dbReference type="eggNOG" id="ENOG502RW0J">
    <property type="taxonomic scope" value="Eukaryota"/>
</dbReference>
<proteinExistence type="inferred from homology"/>
<protein>
    <recommendedName>
        <fullName evidence="6">Gustatory receptor</fullName>
    </recommendedName>
</protein>
<evidence type="ECO:0000256" key="3">
    <source>
        <dbReference type="ARBA" id="ARBA00022692"/>
    </source>
</evidence>
<feature type="transmembrane region" description="Helical" evidence="6">
    <location>
        <begin position="161"/>
        <end position="181"/>
    </location>
</feature>
<dbReference type="RefSeq" id="XP_005186880.2">
    <property type="nucleotide sequence ID" value="XM_005186823.3"/>
</dbReference>
<dbReference type="GO" id="GO:0005886">
    <property type="term" value="C:plasma membrane"/>
    <property type="evidence" value="ECO:0007669"/>
    <property type="project" value="UniProtKB-SubCell"/>
</dbReference>